<dbReference type="Gene3D" id="1.10.287.4300">
    <property type="entry name" value="Stage III sporulation protein AH-like"/>
    <property type="match status" value="1"/>
</dbReference>
<dbReference type="Pfam" id="PF12685">
    <property type="entry name" value="SpoIIIAH"/>
    <property type="match status" value="1"/>
</dbReference>
<organism evidence="3 4">
    <name type="scientific">Paenibacillus faecis</name>
    <dbReference type="NCBI Taxonomy" id="862114"/>
    <lineage>
        <taxon>Bacteria</taxon>
        <taxon>Bacillati</taxon>
        <taxon>Bacillota</taxon>
        <taxon>Bacilli</taxon>
        <taxon>Bacillales</taxon>
        <taxon>Paenibacillaceae</taxon>
        <taxon>Paenibacillus</taxon>
    </lineage>
</organism>
<protein>
    <submittedName>
        <fullName evidence="3">SpoIIIAH-like family protein</fullName>
    </submittedName>
</protein>
<dbReference type="AlphaFoldDB" id="A0A5D0CTA2"/>
<evidence type="ECO:0000256" key="2">
    <source>
        <dbReference type="SAM" id="Phobius"/>
    </source>
</evidence>
<dbReference type="OrthoDB" id="2665883at2"/>
<feature type="compositionally biased region" description="Polar residues" evidence="1">
    <location>
        <begin position="32"/>
        <end position="50"/>
    </location>
</feature>
<evidence type="ECO:0000256" key="1">
    <source>
        <dbReference type="SAM" id="MobiDB-lite"/>
    </source>
</evidence>
<evidence type="ECO:0000313" key="3">
    <source>
        <dbReference type="EMBL" id="TYA13206.1"/>
    </source>
</evidence>
<feature type="compositionally biased region" description="Basic and acidic residues" evidence="1">
    <location>
        <begin position="73"/>
        <end position="85"/>
    </location>
</feature>
<dbReference type="InterPro" id="IPR038503">
    <property type="entry name" value="SpoIIIAH_sf"/>
</dbReference>
<feature type="region of interest" description="Disordered" evidence="1">
    <location>
        <begin position="72"/>
        <end position="172"/>
    </location>
</feature>
<sequence length="286" mass="30304">MKSKRQTVWLVSMLSLMVVLSAYYLFTEDSSTRNQSATGEQVSSINNEKTPGTAATDEMLQNDDVVLSEIMGEDGKTEVVTEEKAAGTASQNSGEAADAGGTAGSKEAADEAKADTGAPDASGAAEDASGTKEGASASKDNAGNKGDSAGSAAAGKDEDVLKQLESQGKSAADSLTAYQFQRSEQNAKKQDELMQAINDGNKSLDEAAMAQQELSALEERQEKIYDIEEKLQQTYANAVVTESEDKYKVLVVSEKLEAKEAVNIMDLVIKELGVSQDKVSVQYVTQ</sequence>
<keyword evidence="2" id="KW-1133">Transmembrane helix</keyword>
<keyword evidence="2" id="KW-0472">Membrane</keyword>
<comment type="caution">
    <text evidence="3">The sequence shown here is derived from an EMBL/GenBank/DDBJ whole genome shotgun (WGS) entry which is preliminary data.</text>
</comment>
<gene>
    <name evidence="3" type="ORF">FRY98_11070</name>
</gene>
<dbReference type="InterPro" id="IPR024232">
    <property type="entry name" value="SpoIIIAH"/>
</dbReference>
<dbReference type="RefSeq" id="WP_148451802.1">
    <property type="nucleotide sequence ID" value="NZ_VSDO01000002.1"/>
</dbReference>
<proteinExistence type="predicted"/>
<dbReference type="Proteomes" id="UP000325218">
    <property type="component" value="Unassembled WGS sequence"/>
</dbReference>
<evidence type="ECO:0000313" key="4">
    <source>
        <dbReference type="Proteomes" id="UP000325218"/>
    </source>
</evidence>
<feature type="region of interest" description="Disordered" evidence="1">
    <location>
        <begin position="32"/>
        <end position="60"/>
    </location>
</feature>
<dbReference type="EMBL" id="VSDO01000002">
    <property type="protein sequence ID" value="TYA13206.1"/>
    <property type="molecule type" value="Genomic_DNA"/>
</dbReference>
<reference evidence="3 4" key="1">
    <citation type="submission" date="2019-08" db="EMBL/GenBank/DDBJ databases">
        <title>Genome sequencing of Paenibacillus faecis DSM 23593(T).</title>
        <authorList>
            <person name="Kook J.-K."/>
            <person name="Park S.-N."/>
            <person name="Lim Y.K."/>
        </authorList>
    </citation>
    <scope>NUCLEOTIDE SEQUENCE [LARGE SCALE GENOMIC DNA]</scope>
    <source>
        <strain evidence="3 4">DSM 23593</strain>
    </source>
</reference>
<feature type="transmembrane region" description="Helical" evidence="2">
    <location>
        <begin position="7"/>
        <end position="26"/>
    </location>
</feature>
<feature type="compositionally biased region" description="Low complexity" evidence="1">
    <location>
        <begin position="141"/>
        <end position="154"/>
    </location>
</feature>
<keyword evidence="2" id="KW-0812">Transmembrane</keyword>
<name>A0A5D0CTA2_9BACL</name>
<keyword evidence="4" id="KW-1185">Reference proteome</keyword>
<accession>A0A5D0CTA2</accession>